<dbReference type="SUPFAM" id="SSF55797">
    <property type="entry name" value="PR-1-like"/>
    <property type="match status" value="1"/>
</dbReference>
<dbReference type="PRINTS" id="PR00837">
    <property type="entry name" value="V5TPXLIKE"/>
</dbReference>
<feature type="domain" description="SCP" evidence="1">
    <location>
        <begin position="15"/>
        <end position="154"/>
    </location>
</feature>
<dbReference type="PANTHER" id="PTHR10334">
    <property type="entry name" value="CYSTEINE-RICH SECRETORY PROTEIN-RELATED"/>
    <property type="match status" value="1"/>
</dbReference>
<comment type="caution">
    <text evidence="2">The sequence shown here is derived from an EMBL/GenBank/DDBJ whole genome shotgun (WGS) entry which is preliminary data.</text>
</comment>
<sequence length="166" mass="18884">MIYFNMANDDSETKNVIAEALDRHNFYRNKHNVPSLKINSKLNKFSQNWADELAKTDKASHRPNNAYGENIYTIKSTEQVTELGVKAVDSWYSEIKYFNFQGSNDDMAASTKAFHFTQLIWKDSEELGVGASKSPKSGKIYVVCNYDPHGNIRSQFKEQVLASDVS</sequence>
<dbReference type="PROSITE" id="PS01010">
    <property type="entry name" value="CRISP_2"/>
    <property type="match status" value="1"/>
</dbReference>
<evidence type="ECO:0000259" key="1">
    <source>
        <dbReference type="SMART" id="SM00198"/>
    </source>
</evidence>
<dbReference type="FunFam" id="3.40.33.10:FF:000010">
    <property type="entry name" value="Predicted protein"/>
    <property type="match status" value="1"/>
</dbReference>
<proteinExistence type="predicted"/>
<dbReference type="InterPro" id="IPR001283">
    <property type="entry name" value="CRISP-related"/>
</dbReference>
<dbReference type="InterPro" id="IPR014044">
    <property type="entry name" value="CAP_dom"/>
</dbReference>
<organism evidence="2 3">
    <name type="scientific">Aphis craccivora</name>
    <name type="common">Cowpea aphid</name>
    <dbReference type="NCBI Taxonomy" id="307492"/>
    <lineage>
        <taxon>Eukaryota</taxon>
        <taxon>Metazoa</taxon>
        <taxon>Ecdysozoa</taxon>
        <taxon>Arthropoda</taxon>
        <taxon>Hexapoda</taxon>
        <taxon>Insecta</taxon>
        <taxon>Pterygota</taxon>
        <taxon>Neoptera</taxon>
        <taxon>Paraneoptera</taxon>
        <taxon>Hemiptera</taxon>
        <taxon>Sternorrhyncha</taxon>
        <taxon>Aphidomorpha</taxon>
        <taxon>Aphidoidea</taxon>
        <taxon>Aphididae</taxon>
        <taxon>Aphidini</taxon>
        <taxon>Aphis</taxon>
        <taxon>Aphis</taxon>
    </lineage>
</organism>
<dbReference type="Proteomes" id="UP000478052">
    <property type="component" value="Unassembled WGS sequence"/>
</dbReference>
<reference evidence="2 3" key="1">
    <citation type="submission" date="2019-08" db="EMBL/GenBank/DDBJ databases">
        <title>Whole genome of Aphis craccivora.</title>
        <authorList>
            <person name="Voronova N.V."/>
            <person name="Shulinski R.S."/>
            <person name="Bandarenka Y.V."/>
            <person name="Zhorov D.G."/>
            <person name="Warner D."/>
        </authorList>
    </citation>
    <scope>NUCLEOTIDE SEQUENCE [LARGE SCALE GENOMIC DNA]</scope>
    <source>
        <strain evidence="2">180601</strain>
        <tissue evidence="2">Whole Body</tissue>
    </source>
</reference>
<keyword evidence="3" id="KW-1185">Reference proteome</keyword>
<dbReference type="CDD" id="cd05382">
    <property type="entry name" value="CAP_GAPR1-like"/>
    <property type="match status" value="1"/>
</dbReference>
<dbReference type="OrthoDB" id="337038at2759"/>
<dbReference type="SMART" id="SM00198">
    <property type="entry name" value="SCP"/>
    <property type="match status" value="1"/>
</dbReference>
<accession>A0A6G0ZDT4</accession>
<dbReference type="InterPro" id="IPR034113">
    <property type="entry name" value="SCP_GAPR1-like"/>
</dbReference>
<evidence type="ECO:0000313" key="2">
    <source>
        <dbReference type="EMBL" id="KAF0768883.1"/>
    </source>
</evidence>
<dbReference type="Gene3D" id="3.40.33.10">
    <property type="entry name" value="CAP"/>
    <property type="match status" value="1"/>
</dbReference>
<protein>
    <submittedName>
        <fullName evidence="2">Golgi-associated plant pathogenesis-related protein 1-like</fullName>
    </submittedName>
</protein>
<dbReference type="AlphaFoldDB" id="A0A6G0ZDT4"/>
<name>A0A6G0ZDT4_APHCR</name>
<evidence type="ECO:0000313" key="3">
    <source>
        <dbReference type="Proteomes" id="UP000478052"/>
    </source>
</evidence>
<dbReference type="Pfam" id="PF00188">
    <property type="entry name" value="CAP"/>
    <property type="match status" value="1"/>
</dbReference>
<dbReference type="InterPro" id="IPR035940">
    <property type="entry name" value="CAP_sf"/>
</dbReference>
<gene>
    <name evidence="2" type="ORF">FWK35_00004284</name>
</gene>
<dbReference type="GO" id="GO:0005576">
    <property type="term" value="C:extracellular region"/>
    <property type="evidence" value="ECO:0007669"/>
    <property type="project" value="UniProtKB-SubCell"/>
</dbReference>
<dbReference type="InterPro" id="IPR018244">
    <property type="entry name" value="Allrgn_V5/Tpx1_CS"/>
</dbReference>
<dbReference type="EMBL" id="VUJU01000683">
    <property type="protein sequence ID" value="KAF0768883.1"/>
    <property type="molecule type" value="Genomic_DNA"/>
</dbReference>